<name>A0AC61DEG0_9FIRM</name>
<protein>
    <submittedName>
        <fullName evidence="1">Uncharacterized protein</fullName>
    </submittedName>
</protein>
<organism evidence="1 2">
    <name type="scientific">Sporanaerobium hydrogeniformans</name>
    <dbReference type="NCBI Taxonomy" id="3072179"/>
    <lineage>
        <taxon>Bacteria</taxon>
        <taxon>Bacillati</taxon>
        <taxon>Bacillota</taxon>
        <taxon>Clostridia</taxon>
        <taxon>Lachnospirales</taxon>
        <taxon>Lachnospiraceae</taxon>
        <taxon>Sporanaerobium</taxon>
    </lineage>
</organism>
<keyword evidence="2" id="KW-1185">Reference proteome</keyword>
<sequence length="143" mass="15336">MKKRTKILLGVILLATISTVYAAQYGAGTSEDPVVTKSYVDQKIAELSKQNTTSTTFTYEVMSLEPGQILLGKQGTEIIMRSGEGQVIGSEAGGVQNITAGSDIANGKPVPKYHLLLIPRDDGRGIIATKQMYVMVRGGYVVQ</sequence>
<dbReference type="EMBL" id="PEDL01000004">
    <property type="protein sequence ID" value="PHV71285.1"/>
    <property type="molecule type" value="Genomic_DNA"/>
</dbReference>
<dbReference type="Proteomes" id="UP000224460">
    <property type="component" value="Unassembled WGS sequence"/>
</dbReference>
<gene>
    <name evidence="1" type="ORF">CS063_06230</name>
</gene>
<accession>A0AC61DEG0</accession>
<evidence type="ECO:0000313" key="1">
    <source>
        <dbReference type="EMBL" id="PHV71285.1"/>
    </source>
</evidence>
<evidence type="ECO:0000313" key="2">
    <source>
        <dbReference type="Proteomes" id="UP000224460"/>
    </source>
</evidence>
<comment type="caution">
    <text evidence="1">The sequence shown here is derived from an EMBL/GenBank/DDBJ whole genome shotgun (WGS) entry which is preliminary data.</text>
</comment>
<reference evidence="1" key="1">
    <citation type="submission" date="2017-10" db="EMBL/GenBank/DDBJ databases">
        <title>Genome sequence of cellulolytic Lachnospiraceae bacterium XHS1971 isolated from hotspring sediment.</title>
        <authorList>
            <person name="Vasudevan G."/>
            <person name="Joshi A.J."/>
            <person name="Hivarkar S."/>
            <person name="Lanjekar V.B."/>
            <person name="Dhakephalkar P.K."/>
            <person name="Dagar S."/>
        </authorList>
    </citation>
    <scope>NUCLEOTIDE SEQUENCE</scope>
    <source>
        <strain evidence="1">XHS1971</strain>
    </source>
</reference>
<proteinExistence type="predicted"/>